<protein>
    <submittedName>
        <fullName evidence="2">SAM-dependent methyltransferase</fullName>
        <ecNumber evidence="2">2.1.1.-</ecNumber>
    </submittedName>
</protein>
<dbReference type="InterPro" id="IPR006764">
    <property type="entry name" value="SAM_dep_MeTrfase_SAV2177_type"/>
</dbReference>
<keyword evidence="3" id="KW-1185">Reference proteome</keyword>
<accession>A0ABU2LFA0</accession>
<proteinExistence type="predicted"/>
<name>A0ABU2LFA0_9ACTN</name>
<dbReference type="RefSeq" id="WP_311633096.1">
    <property type="nucleotide sequence ID" value="NZ_JAVREN010000056.1"/>
</dbReference>
<evidence type="ECO:0000256" key="1">
    <source>
        <dbReference type="SAM" id="MobiDB-lite"/>
    </source>
</evidence>
<gene>
    <name evidence="2" type="ORF">RM780_24680</name>
</gene>
<organism evidence="2 3">
    <name type="scientific">Streptomyces boetiae</name>
    <dbReference type="NCBI Taxonomy" id="3075541"/>
    <lineage>
        <taxon>Bacteria</taxon>
        <taxon>Bacillati</taxon>
        <taxon>Actinomycetota</taxon>
        <taxon>Actinomycetes</taxon>
        <taxon>Kitasatosporales</taxon>
        <taxon>Streptomycetaceae</taxon>
        <taxon>Streptomyces</taxon>
    </lineage>
</organism>
<evidence type="ECO:0000313" key="3">
    <source>
        <dbReference type="Proteomes" id="UP001183388"/>
    </source>
</evidence>
<keyword evidence="2" id="KW-0808">Transferase</keyword>
<comment type="caution">
    <text evidence="2">The sequence shown here is derived from an EMBL/GenBank/DDBJ whole genome shotgun (WGS) entry which is preliminary data.</text>
</comment>
<dbReference type="GO" id="GO:0032259">
    <property type="term" value="P:methylation"/>
    <property type="evidence" value="ECO:0007669"/>
    <property type="project" value="UniProtKB-KW"/>
</dbReference>
<dbReference type="InterPro" id="IPR029063">
    <property type="entry name" value="SAM-dependent_MTases_sf"/>
</dbReference>
<dbReference type="Pfam" id="PF04672">
    <property type="entry name" value="Methyltransf_19"/>
    <property type="match status" value="1"/>
</dbReference>
<dbReference type="Gene3D" id="3.40.50.150">
    <property type="entry name" value="Vaccinia Virus protein VP39"/>
    <property type="match status" value="1"/>
</dbReference>
<dbReference type="GO" id="GO:0008168">
    <property type="term" value="F:methyltransferase activity"/>
    <property type="evidence" value="ECO:0007669"/>
    <property type="project" value="UniProtKB-KW"/>
</dbReference>
<dbReference type="Proteomes" id="UP001183388">
    <property type="component" value="Unassembled WGS sequence"/>
</dbReference>
<keyword evidence="2" id="KW-0489">Methyltransferase</keyword>
<reference evidence="3" key="1">
    <citation type="submission" date="2023-07" db="EMBL/GenBank/DDBJ databases">
        <title>30 novel species of actinomycetes from the DSMZ collection.</title>
        <authorList>
            <person name="Nouioui I."/>
        </authorList>
    </citation>
    <scope>NUCLEOTIDE SEQUENCE [LARGE SCALE GENOMIC DNA]</scope>
    <source>
        <strain evidence="3">DSM 44917</strain>
    </source>
</reference>
<sequence length="285" mass="30483">MEHDGAVPPGIDVTRPSVARVYDYLLGGKSNFAADRELGDVFRTRFPGADVIAQDNRRALARAVSAIARAGVRQFIDIGSGLPSADNVHQIAQRHSPGARVVYVDNDPVVLAHGQALLEENADTAVVSGDLRDPATLHAHPVTRSLIDFDRPVGLILSAILHHLQDAEDPAAVMRFWRGVLPEGSYVFISHFRSREDAESAQLQAVLQGSLGRGRWRTDAEIRRLFEGLRVLPPGIVPSARWRPDAPPGGDLTLWQHLIVAGLATTGAGDETGGGTGDGTRTGAG</sequence>
<dbReference type="PIRSF" id="PIRSF017393">
    <property type="entry name" value="MTase_SAV2177"/>
    <property type="match status" value="1"/>
</dbReference>
<feature type="compositionally biased region" description="Gly residues" evidence="1">
    <location>
        <begin position="270"/>
        <end position="285"/>
    </location>
</feature>
<dbReference type="SUPFAM" id="SSF53335">
    <property type="entry name" value="S-adenosyl-L-methionine-dependent methyltransferases"/>
    <property type="match status" value="1"/>
</dbReference>
<dbReference type="EC" id="2.1.1.-" evidence="2"/>
<feature type="region of interest" description="Disordered" evidence="1">
    <location>
        <begin position="266"/>
        <end position="285"/>
    </location>
</feature>
<evidence type="ECO:0000313" key="2">
    <source>
        <dbReference type="EMBL" id="MDT0310125.1"/>
    </source>
</evidence>
<dbReference type="EMBL" id="JAVREN010000056">
    <property type="protein sequence ID" value="MDT0310125.1"/>
    <property type="molecule type" value="Genomic_DNA"/>
</dbReference>